<feature type="region of interest" description="Disordered" evidence="1">
    <location>
        <begin position="90"/>
        <end position="143"/>
    </location>
</feature>
<sequence length="279" mass="30793">MAPLLGKRKRRLQLEDSSEELSAKELDPLEDDYSALFRQYFEANFEPLPTLQLSGSSNVIDASKDANADAQTDWEGLSDEDDGLAKVIDYSAPKHGESGLSRDEFKSFMTSKPPRAEDSTIAASSSKGQAPTDKDDNETDAANLKKDLALQRLLKESHLLEDRSSLEVSGKGRHKALDLRLQDLGSKSSVYTQQKMPIAQRKGIVAKATERENLRRREALENGVILEKAGQGKKKTEVKKRERGVGGPSVGKFRGGTLSLSKRDVAQIQGPKKREKAKR</sequence>
<dbReference type="Proteomes" id="UP001161017">
    <property type="component" value="Unassembled WGS sequence"/>
</dbReference>
<dbReference type="Pfam" id="PF15375">
    <property type="entry name" value="FSAF1"/>
    <property type="match status" value="1"/>
</dbReference>
<dbReference type="PANTHER" id="PTHR28096">
    <property type="entry name" value="PROTEIN FAF1"/>
    <property type="match status" value="1"/>
</dbReference>
<dbReference type="PANTHER" id="PTHR28096:SF1">
    <property type="entry name" value="PROTEIN FAF1"/>
    <property type="match status" value="1"/>
</dbReference>
<feature type="region of interest" description="Disordered" evidence="1">
    <location>
        <begin position="225"/>
        <end position="279"/>
    </location>
</feature>
<accession>A0AA43QWP5</accession>
<name>A0AA43QWP5_9LECA</name>
<organism evidence="2 3">
    <name type="scientific">Ramalina farinacea</name>
    <dbReference type="NCBI Taxonomy" id="258253"/>
    <lineage>
        <taxon>Eukaryota</taxon>
        <taxon>Fungi</taxon>
        <taxon>Dikarya</taxon>
        <taxon>Ascomycota</taxon>
        <taxon>Pezizomycotina</taxon>
        <taxon>Lecanoromycetes</taxon>
        <taxon>OSLEUM clade</taxon>
        <taxon>Lecanoromycetidae</taxon>
        <taxon>Lecanorales</taxon>
        <taxon>Lecanorineae</taxon>
        <taxon>Ramalinaceae</taxon>
        <taxon>Ramalina</taxon>
    </lineage>
</organism>
<dbReference type="EMBL" id="JAPUFD010000015">
    <property type="protein sequence ID" value="MDI1491660.1"/>
    <property type="molecule type" value="Genomic_DNA"/>
</dbReference>
<dbReference type="InterPro" id="IPR027973">
    <property type="entry name" value="FSAF1-like"/>
</dbReference>
<comment type="caution">
    <text evidence="2">The sequence shown here is derived from an EMBL/GenBank/DDBJ whole genome shotgun (WGS) entry which is preliminary data.</text>
</comment>
<dbReference type="AlphaFoldDB" id="A0AA43QWP5"/>
<feature type="compositionally biased region" description="Basic residues" evidence="1">
    <location>
        <begin position="1"/>
        <end position="11"/>
    </location>
</feature>
<feature type="region of interest" description="Disordered" evidence="1">
    <location>
        <begin position="1"/>
        <end position="25"/>
    </location>
</feature>
<evidence type="ECO:0000313" key="2">
    <source>
        <dbReference type="EMBL" id="MDI1491660.1"/>
    </source>
</evidence>
<dbReference type="GO" id="GO:0005730">
    <property type="term" value="C:nucleolus"/>
    <property type="evidence" value="ECO:0007669"/>
    <property type="project" value="TreeGrafter"/>
</dbReference>
<evidence type="ECO:0000313" key="3">
    <source>
        <dbReference type="Proteomes" id="UP001161017"/>
    </source>
</evidence>
<gene>
    <name evidence="2" type="primary">FAF1</name>
    <name evidence="2" type="ORF">OHK93_002869</name>
</gene>
<dbReference type="InterPro" id="IPR053030">
    <property type="entry name" value="Ribosomal_biogenesis_FAF1-like"/>
</dbReference>
<feature type="compositionally biased region" description="Basic and acidic residues" evidence="1">
    <location>
        <begin position="92"/>
        <end position="106"/>
    </location>
</feature>
<evidence type="ECO:0000256" key="1">
    <source>
        <dbReference type="SAM" id="MobiDB-lite"/>
    </source>
</evidence>
<dbReference type="GO" id="GO:0000462">
    <property type="term" value="P:maturation of SSU-rRNA from tricistronic rRNA transcript (SSU-rRNA, 5.8S rRNA, LSU-rRNA)"/>
    <property type="evidence" value="ECO:0007669"/>
    <property type="project" value="TreeGrafter"/>
</dbReference>
<reference evidence="2" key="1">
    <citation type="journal article" date="2023" name="Genome Biol. Evol.">
        <title>First Whole Genome Sequence and Flow Cytometry Genome Size Data for the Lichen-Forming Fungus Ramalina farinacea (Ascomycota).</title>
        <authorList>
            <person name="Llewellyn T."/>
            <person name="Mian S."/>
            <person name="Hill R."/>
            <person name="Leitch I.J."/>
            <person name="Gaya E."/>
        </authorList>
    </citation>
    <scope>NUCLEOTIDE SEQUENCE</scope>
    <source>
        <strain evidence="2">LIQ254RAFAR</strain>
    </source>
</reference>
<keyword evidence="3" id="KW-1185">Reference proteome</keyword>
<proteinExistence type="predicted"/>
<protein>
    <submittedName>
        <fullName evidence="2">Pre-rRNA processing and 40S ribosomal subunit assembly</fullName>
    </submittedName>
</protein>